<protein>
    <submittedName>
        <fullName evidence="1">YncE family protein</fullName>
    </submittedName>
</protein>
<dbReference type="PANTHER" id="PTHR47197:SF3">
    <property type="entry name" value="DIHYDRO-HEME D1 DEHYDROGENASE"/>
    <property type="match status" value="1"/>
</dbReference>
<accession>A0ABW1PM09</accession>
<dbReference type="InterPro" id="IPR015943">
    <property type="entry name" value="WD40/YVTN_repeat-like_dom_sf"/>
</dbReference>
<dbReference type="PANTHER" id="PTHR47197">
    <property type="entry name" value="PROTEIN NIRF"/>
    <property type="match status" value="1"/>
</dbReference>
<dbReference type="Pfam" id="PF16819">
    <property type="entry name" value="DUF5074"/>
    <property type="match status" value="1"/>
</dbReference>
<evidence type="ECO:0000313" key="1">
    <source>
        <dbReference type="EMBL" id="MFC6096593.1"/>
    </source>
</evidence>
<name>A0ABW1PM09_9FLAO</name>
<evidence type="ECO:0000313" key="2">
    <source>
        <dbReference type="Proteomes" id="UP001596287"/>
    </source>
</evidence>
<gene>
    <name evidence="1" type="ORF">ACFPVY_08035</name>
</gene>
<dbReference type="InterPro" id="IPR031815">
    <property type="entry name" value="DUF5074"/>
</dbReference>
<dbReference type="PROSITE" id="PS51257">
    <property type="entry name" value="PROKAR_LIPOPROTEIN"/>
    <property type="match status" value="1"/>
</dbReference>
<proteinExistence type="predicted"/>
<dbReference type="InterPro" id="IPR011048">
    <property type="entry name" value="Haem_d1_sf"/>
</dbReference>
<sequence length="355" mass="38131">MKFSKLFLVALTGAVFFVSCNSDDDKAPQLPLGAYDNGFLVLNQGNFLAGNSEVTYISNDFATQQNEIFSTVNPTTLGDTGQDIGFNDEKAFIVLNGSNSIQVVNRYTFETLATITTGLSNPRYIAFANGKGYVTNWGDGGVATDDYVAVLDLNSYAVTATIPVVEGPERIIEEDNKLYVAHQGGYGYGNSVSVISASTNTVTSTIAVGDVPNSLEIENGVLYVLCAGKASWTNDETPGALHQINLNGNQNTSYAFPAGQHPSNLVIEDNKMYYTVDSDIFVKTTNATLPTQPLFSTTSQGVYGVYSFAVENNKIFVGDAGDYSSNGKVYIYSLTGSLEKEYTVGVTPAGFYFND</sequence>
<organism evidence="1 2">
    <name type="scientific">Flavobacterium qiangtangense</name>
    <dbReference type="NCBI Taxonomy" id="1442595"/>
    <lineage>
        <taxon>Bacteria</taxon>
        <taxon>Pseudomonadati</taxon>
        <taxon>Bacteroidota</taxon>
        <taxon>Flavobacteriia</taxon>
        <taxon>Flavobacteriales</taxon>
        <taxon>Flavobacteriaceae</taxon>
        <taxon>Flavobacterium</taxon>
    </lineage>
</organism>
<dbReference type="InterPro" id="IPR051200">
    <property type="entry name" value="Host-pathogen_enzymatic-act"/>
</dbReference>
<reference evidence="2" key="1">
    <citation type="journal article" date="2019" name="Int. J. Syst. Evol. Microbiol.">
        <title>The Global Catalogue of Microorganisms (GCM) 10K type strain sequencing project: providing services to taxonomists for standard genome sequencing and annotation.</title>
        <authorList>
            <consortium name="The Broad Institute Genomics Platform"/>
            <consortium name="The Broad Institute Genome Sequencing Center for Infectious Disease"/>
            <person name="Wu L."/>
            <person name="Ma J."/>
        </authorList>
    </citation>
    <scope>NUCLEOTIDE SEQUENCE [LARGE SCALE GENOMIC DNA]</scope>
    <source>
        <strain evidence="2">CCUG 49679</strain>
    </source>
</reference>
<dbReference type="Gene3D" id="2.130.10.10">
    <property type="entry name" value="YVTN repeat-like/Quinoprotein amine dehydrogenase"/>
    <property type="match status" value="1"/>
</dbReference>
<dbReference type="SUPFAM" id="SSF51004">
    <property type="entry name" value="C-terminal (heme d1) domain of cytochrome cd1-nitrite reductase"/>
    <property type="match status" value="1"/>
</dbReference>
<keyword evidence="2" id="KW-1185">Reference proteome</keyword>
<comment type="caution">
    <text evidence="1">The sequence shown here is derived from an EMBL/GenBank/DDBJ whole genome shotgun (WGS) entry which is preliminary data.</text>
</comment>
<dbReference type="Proteomes" id="UP001596287">
    <property type="component" value="Unassembled WGS sequence"/>
</dbReference>
<dbReference type="EMBL" id="JBHSQB010000007">
    <property type="protein sequence ID" value="MFC6096593.1"/>
    <property type="molecule type" value="Genomic_DNA"/>
</dbReference>
<dbReference type="RefSeq" id="WP_379791450.1">
    <property type="nucleotide sequence ID" value="NZ_JBHSQB010000007.1"/>
</dbReference>